<accession>A0A445MFE8</accession>
<dbReference type="Proteomes" id="UP000290560">
    <property type="component" value="Unassembled WGS sequence"/>
</dbReference>
<reference evidence="1" key="1">
    <citation type="journal article" date="2018" name="Data Brief">
        <title>Genome sequence data from 17 accessions of Ensete ventricosum, a staple food crop for millions in Ethiopia.</title>
        <authorList>
            <person name="Yemataw Z."/>
            <person name="Muzemil S."/>
            <person name="Ambachew D."/>
            <person name="Tripathi L."/>
            <person name="Tesfaye K."/>
            <person name="Chala A."/>
            <person name="Farbos A."/>
            <person name="O'Neill P."/>
            <person name="Moore K."/>
            <person name="Grant M."/>
            <person name="Studholme D.J."/>
        </authorList>
    </citation>
    <scope>NUCLEOTIDE SEQUENCE [LARGE SCALE GENOMIC DNA]</scope>
    <source>
        <tissue evidence="1">Leaf</tissue>
    </source>
</reference>
<name>A0A445MFE8_ENSVE</name>
<dbReference type="EMBL" id="KV875797">
    <property type="protein sequence ID" value="RZR72982.1"/>
    <property type="molecule type" value="Genomic_DNA"/>
</dbReference>
<dbReference type="AlphaFoldDB" id="A0A445MFE8"/>
<gene>
    <name evidence="1" type="ORF">BHM03_00018935</name>
</gene>
<evidence type="ECO:0000313" key="1">
    <source>
        <dbReference type="EMBL" id="RZR72982.1"/>
    </source>
</evidence>
<sequence length="124" mass="14334">MRRSARQFKIEFPRRGFRSLRSSPDYVDDSPEVQKLCLTLRERLRHAKDKAQIFISSSFCNHLSLPFTPGRLSVSRVSISMLFRVRVSKSMTVDFDFDFVGEELGVSSSYCLVGRLADRFLFLS</sequence>
<protein>
    <submittedName>
        <fullName evidence="1">Uncharacterized protein</fullName>
    </submittedName>
</protein>
<proteinExistence type="predicted"/>
<organism evidence="1">
    <name type="scientific">Ensete ventricosum</name>
    <name type="common">Abyssinian banana</name>
    <name type="synonym">Musa ensete</name>
    <dbReference type="NCBI Taxonomy" id="4639"/>
    <lineage>
        <taxon>Eukaryota</taxon>
        <taxon>Viridiplantae</taxon>
        <taxon>Streptophyta</taxon>
        <taxon>Embryophyta</taxon>
        <taxon>Tracheophyta</taxon>
        <taxon>Spermatophyta</taxon>
        <taxon>Magnoliopsida</taxon>
        <taxon>Liliopsida</taxon>
        <taxon>Zingiberales</taxon>
        <taxon>Musaceae</taxon>
        <taxon>Ensete</taxon>
    </lineage>
</organism>